<keyword evidence="1 2" id="KW-0819">tRNA processing</keyword>
<proteinExistence type="inferred from homology"/>
<keyword evidence="2" id="KW-0820">tRNA-binding</keyword>
<gene>
    <name evidence="2" type="primary">tmcAL</name>
    <name evidence="3" type="ORF">IAB06_06615</name>
</gene>
<feature type="binding site" evidence="2">
    <location>
        <position position="185"/>
    </location>
    <ligand>
        <name>ATP</name>
        <dbReference type="ChEBI" id="CHEBI:30616"/>
    </ligand>
</feature>
<comment type="caution">
    <text evidence="2">Lacks conserved residue(s) required for the propagation of feature annotation.</text>
</comment>
<dbReference type="SUPFAM" id="SSF52374">
    <property type="entry name" value="Nucleotidylyl transferase"/>
    <property type="match status" value="1"/>
</dbReference>
<dbReference type="GO" id="GO:0000049">
    <property type="term" value="F:tRNA binding"/>
    <property type="evidence" value="ECO:0007669"/>
    <property type="project" value="UniProtKB-KW"/>
</dbReference>
<dbReference type="EC" id="6.3.4.-" evidence="2"/>
<dbReference type="GO" id="GO:0005524">
    <property type="term" value="F:ATP binding"/>
    <property type="evidence" value="ECO:0007669"/>
    <property type="project" value="UniProtKB-KW"/>
</dbReference>
<reference evidence="3" key="2">
    <citation type="journal article" date="2021" name="PeerJ">
        <title>Extensive microbial diversity within the chicken gut microbiome revealed by metagenomics and culture.</title>
        <authorList>
            <person name="Gilroy R."/>
            <person name="Ravi A."/>
            <person name="Getino M."/>
            <person name="Pursley I."/>
            <person name="Horton D.L."/>
            <person name="Alikhan N.F."/>
            <person name="Baker D."/>
            <person name="Gharbi K."/>
            <person name="Hall N."/>
            <person name="Watson M."/>
            <person name="Adriaenssens E.M."/>
            <person name="Foster-Nyarko E."/>
            <person name="Jarju S."/>
            <person name="Secka A."/>
            <person name="Antonio M."/>
            <person name="Oren A."/>
            <person name="Chaudhuri R.R."/>
            <person name="La Ragione R."/>
            <person name="Hildebrand F."/>
            <person name="Pallen M.J."/>
        </authorList>
    </citation>
    <scope>NUCLEOTIDE SEQUENCE</scope>
    <source>
        <strain evidence="3">CHK160-1198</strain>
    </source>
</reference>
<name>A0A9D1SM52_9FIRM</name>
<keyword evidence="2" id="KW-0694">RNA-binding</keyword>
<keyword evidence="2" id="KW-0067">ATP-binding</keyword>
<dbReference type="AlphaFoldDB" id="A0A9D1SM52"/>
<keyword evidence="2" id="KW-0547">Nucleotide-binding</keyword>
<dbReference type="PANTHER" id="PTHR37825:SF1">
    <property type="entry name" value="TRNA(MET) CYTIDINE ACETATE LIGASE"/>
    <property type="match status" value="1"/>
</dbReference>
<dbReference type="InterPro" id="IPR014729">
    <property type="entry name" value="Rossmann-like_a/b/a_fold"/>
</dbReference>
<dbReference type="Gene3D" id="3.40.50.620">
    <property type="entry name" value="HUPs"/>
    <property type="match status" value="1"/>
</dbReference>
<accession>A0A9D1SM52</accession>
<evidence type="ECO:0000256" key="1">
    <source>
        <dbReference type="ARBA" id="ARBA00022694"/>
    </source>
</evidence>
<comment type="similarity">
    <text evidence="2">Belongs to the TmcAL family.</text>
</comment>
<comment type="catalytic activity">
    <reaction evidence="2">
        <text>cytidine(34) in elongator tRNA(Met) + acetate + ATP = N(4)-acetylcytidine(34) in elongator tRNA(Met) + AMP + diphosphate</text>
        <dbReference type="Rhea" id="RHEA:58144"/>
        <dbReference type="Rhea" id="RHEA-COMP:10693"/>
        <dbReference type="Rhea" id="RHEA-COMP:10694"/>
        <dbReference type="ChEBI" id="CHEBI:30089"/>
        <dbReference type="ChEBI" id="CHEBI:30616"/>
        <dbReference type="ChEBI" id="CHEBI:33019"/>
        <dbReference type="ChEBI" id="CHEBI:74900"/>
        <dbReference type="ChEBI" id="CHEBI:82748"/>
        <dbReference type="ChEBI" id="CHEBI:456215"/>
    </reaction>
</comment>
<keyword evidence="2" id="KW-0436">Ligase</keyword>
<feature type="binding site" evidence="2">
    <location>
        <begin position="9"/>
        <end position="22"/>
    </location>
    <ligand>
        <name>ATP</name>
        <dbReference type="ChEBI" id="CHEBI:30616"/>
    </ligand>
</feature>
<dbReference type="EMBL" id="DVNI01000108">
    <property type="protein sequence ID" value="HIU64687.1"/>
    <property type="molecule type" value="Genomic_DNA"/>
</dbReference>
<comment type="caution">
    <text evidence="3">The sequence shown here is derived from an EMBL/GenBank/DDBJ whole genome shotgun (WGS) entry which is preliminary data.</text>
</comment>
<dbReference type="PANTHER" id="PTHR37825">
    <property type="entry name" value="TRNA(MET) CYTIDINE ACETATE LIGASE"/>
    <property type="match status" value="1"/>
</dbReference>
<feature type="binding site" evidence="2">
    <location>
        <position position="104"/>
    </location>
    <ligand>
        <name>ATP</name>
        <dbReference type="ChEBI" id="CHEBI:30616"/>
    </ligand>
</feature>
<protein>
    <recommendedName>
        <fullName evidence="2">tRNA(Met) cytidine acetate ligase</fullName>
        <ecNumber evidence="2">6.3.4.-</ecNumber>
    </recommendedName>
</protein>
<dbReference type="HAMAP" id="MF_01539">
    <property type="entry name" value="TmcAL"/>
    <property type="match status" value="1"/>
</dbReference>
<sequence>MLTPCIGIVAEYNPFHNGHAYHLAAAKAQIGNCPVVAVMSGNITQRGLPALTDKWIRAELAVKNGVDLVIELPTIFSCRSAQYFAEGAIMLLNATGIVSHLAFGSENANLSFLTTAAQNSYLLNHKLASKLKKGHSYAEMVAQIISKENLETTKLLSLPNNILAVEYLKALQLSNSKIIPLPIKRKAVMYHDLEEQDGFASATAIRNFLANEDWPNIQKTVSPITTQKLIEIKSQERLGYQQNKLDLLLTYKLRQLSPQVINVWSECSEGLENKFKQANAASSWPEIVAIVKSKRYPATRINRILMQLLLSSPDLNFKAALSPEPAYLRILAFNNNGRALLAKMKNNSTLPLITKVGRNFSQITNNPQFINSLKIDFAATDLYGLIQKNPQPPAKDFFTQPYYFKE</sequence>
<dbReference type="Proteomes" id="UP000824099">
    <property type="component" value="Unassembled WGS sequence"/>
</dbReference>
<dbReference type="NCBIfam" id="NF010191">
    <property type="entry name" value="PRK13670.1"/>
    <property type="match status" value="1"/>
</dbReference>
<organism evidence="3 4">
    <name type="scientific">Candidatus Avacidaminococcus intestinavium</name>
    <dbReference type="NCBI Taxonomy" id="2840684"/>
    <lineage>
        <taxon>Bacteria</taxon>
        <taxon>Bacillati</taxon>
        <taxon>Bacillota</taxon>
        <taxon>Negativicutes</taxon>
        <taxon>Acidaminococcales</taxon>
        <taxon>Acidaminococcaceae</taxon>
        <taxon>Acidaminococcaceae incertae sedis</taxon>
        <taxon>Candidatus Avacidaminococcus</taxon>
    </lineage>
</organism>
<feature type="binding site" evidence="2">
    <location>
        <position position="160"/>
    </location>
    <ligand>
        <name>ATP</name>
        <dbReference type="ChEBI" id="CHEBI:30616"/>
    </ligand>
</feature>
<dbReference type="InterPro" id="IPR008513">
    <property type="entry name" value="tRNA(Met)_cyd_acetate_ligase"/>
</dbReference>
<evidence type="ECO:0000256" key="2">
    <source>
        <dbReference type="HAMAP-Rule" id="MF_01539"/>
    </source>
</evidence>
<dbReference type="Pfam" id="PF05636">
    <property type="entry name" value="HIGH_NTase1"/>
    <property type="match status" value="1"/>
</dbReference>
<reference evidence="3" key="1">
    <citation type="submission" date="2020-10" db="EMBL/GenBank/DDBJ databases">
        <authorList>
            <person name="Gilroy R."/>
        </authorList>
    </citation>
    <scope>NUCLEOTIDE SEQUENCE</scope>
    <source>
        <strain evidence="3">CHK160-1198</strain>
    </source>
</reference>
<comment type="function">
    <text evidence="2">Catalyzes the formation of N(4)-acetylcytidine (ac(4)C) at the wobble position of elongator tRNA(Met), using acetate and ATP as substrates. First activates an acetate ion to form acetyladenylate (Ac-AMP) and then transfers the acetyl group to tRNA to form ac(4)C34.</text>
</comment>
<evidence type="ECO:0000313" key="3">
    <source>
        <dbReference type="EMBL" id="HIU64687.1"/>
    </source>
</evidence>
<evidence type="ECO:0000313" key="4">
    <source>
        <dbReference type="Proteomes" id="UP000824099"/>
    </source>
</evidence>
<dbReference type="GO" id="GO:0006400">
    <property type="term" value="P:tRNA modification"/>
    <property type="evidence" value="ECO:0007669"/>
    <property type="project" value="UniProtKB-UniRule"/>
</dbReference>
<dbReference type="GO" id="GO:0016879">
    <property type="term" value="F:ligase activity, forming carbon-nitrogen bonds"/>
    <property type="evidence" value="ECO:0007669"/>
    <property type="project" value="UniProtKB-UniRule"/>
</dbReference>
<dbReference type="GO" id="GO:0005737">
    <property type="term" value="C:cytoplasm"/>
    <property type="evidence" value="ECO:0007669"/>
    <property type="project" value="UniProtKB-SubCell"/>
</dbReference>
<comment type="subcellular location">
    <subcellularLocation>
        <location evidence="2">Cytoplasm</location>
    </subcellularLocation>
</comment>
<keyword evidence="2" id="KW-0963">Cytoplasm</keyword>